<protein>
    <submittedName>
        <fullName evidence="2">Uncharacterized protein</fullName>
    </submittedName>
</protein>
<keyword evidence="3" id="KW-1185">Reference proteome</keyword>
<reference evidence="2" key="1">
    <citation type="journal article" date="2022" name="bioRxiv">
        <title>Sequencing and chromosome-scale assembly of the giantPleurodeles waltlgenome.</title>
        <authorList>
            <person name="Brown T."/>
            <person name="Elewa A."/>
            <person name="Iarovenko S."/>
            <person name="Subramanian E."/>
            <person name="Araus A.J."/>
            <person name="Petzold A."/>
            <person name="Susuki M."/>
            <person name="Suzuki K.-i.T."/>
            <person name="Hayashi T."/>
            <person name="Toyoda A."/>
            <person name="Oliveira C."/>
            <person name="Osipova E."/>
            <person name="Leigh N.D."/>
            <person name="Simon A."/>
            <person name="Yun M.H."/>
        </authorList>
    </citation>
    <scope>NUCLEOTIDE SEQUENCE</scope>
    <source>
        <strain evidence="2">20211129_DDA</strain>
        <tissue evidence="2">Liver</tissue>
    </source>
</reference>
<dbReference type="AlphaFoldDB" id="A0AAV7USW6"/>
<accession>A0AAV7USW6</accession>
<dbReference type="Proteomes" id="UP001066276">
    <property type="component" value="Chromosome 2_2"/>
</dbReference>
<dbReference type="EMBL" id="JANPWB010000004">
    <property type="protein sequence ID" value="KAJ1191968.1"/>
    <property type="molecule type" value="Genomic_DNA"/>
</dbReference>
<organism evidence="2 3">
    <name type="scientific">Pleurodeles waltl</name>
    <name type="common">Iberian ribbed newt</name>
    <dbReference type="NCBI Taxonomy" id="8319"/>
    <lineage>
        <taxon>Eukaryota</taxon>
        <taxon>Metazoa</taxon>
        <taxon>Chordata</taxon>
        <taxon>Craniata</taxon>
        <taxon>Vertebrata</taxon>
        <taxon>Euteleostomi</taxon>
        <taxon>Amphibia</taxon>
        <taxon>Batrachia</taxon>
        <taxon>Caudata</taxon>
        <taxon>Salamandroidea</taxon>
        <taxon>Salamandridae</taxon>
        <taxon>Pleurodelinae</taxon>
        <taxon>Pleurodeles</taxon>
    </lineage>
</organism>
<name>A0AAV7USW6_PLEWA</name>
<proteinExistence type="predicted"/>
<evidence type="ECO:0000313" key="2">
    <source>
        <dbReference type="EMBL" id="KAJ1191968.1"/>
    </source>
</evidence>
<evidence type="ECO:0000313" key="3">
    <source>
        <dbReference type="Proteomes" id="UP001066276"/>
    </source>
</evidence>
<evidence type="ECO:0000256" key="1">
    <source>
        <dbReference type="SAM" id="MobiDB-lite"/>
    </source>
</evidence>
<comment type="caution">
    <text evidence="2">The sequence shown here is derived from an EMBL/GenBank/DDBJ whole genome shotgun (WGS) entry which is preliminary data.</text>
</comment>
<feature type="region of interest" description="Disordered" evidence="1">
    <location>
        <begin position="1"/>
        <end position="97"/>
    </location>
</feature>
<sequence length="116" mass="13054">MSMMSTAHVARGRNRPPCSRHLFRPADPAEIHQILPDPPRDLSLLRPTHGPPTDPPETLAATAHPRPIRRAWVVRKQSEDERSTGVTEKWSRGKAKKGERGFGVLRAAQEELIVER</sequence>
<gene>
    <name evidence="2" type="ORF">NDU88_001281</name>
</gene>